<name>A0AAD8L4X7_TARER</name>
<evidence type="ECO:0000313" key="2">
    <source>
        <dbReference type="EMBL" id="KAK1435674.1"/>
    </source>
</evidence>
<keyword evidence="1" id="KW-1133">Transmembrane helix</keyword>
<dbReference type="AlphaFoldDB" id="A0AAD8L4X7"/>
<dbReference type="Proteomes" id="UP001229421">
    <property type="component" value="Unassembled WGS sequence"/>
</dbReference>
<evidence type="ECO:0000313" key="3">
    <source>
        <dbReference type="Proteomes" id="UP001229421"/>
    </source>
</evidence>
<sequence length="88" mass="10718">MRHRHTHFNRSLPFISFVVLHFTKSYCTHNQNPNAYQLLKDLYTLWAFIFIFIPISSISHYCYYININNPQFHTQYPRSYSHIHIISI</sequence>
<keyword evidence="3" id="KW-1185">Reference proteome</keyword>
<protein>
    <submittedName>
        <fullName evidence="2">Uncharacterized protein</fullName>
    </submittedName>
</protein>
<evidence type="ECO:0000256" key="1">
    <source>
        <dbReference type="SAM" id="Phobius"/>
    </source>
</evidence>
<proteinExistence type="predicted"/>
<reference evidence="2" key="1">
    <citation type="journal article" date="2023" name="bioRxiv">
        <title>Improved chromosome-level genome assembly for marigold (Tagetes erecta).</title>
        <authorList>
            <person name="Jiang F."/>
            <person name="Yuan L."/>
            <person name="Wang S."/>
            <person name="Wang H."/>
            <person name="Xu D."/>
            <person name="Wang A."/>
            <person name="Fan W."/>
        </authorList>
    </citation>
    <scope>NUCLEOTIDE SEQUENCE</scope>
    <source>
        <strain evidence="2">WSJ</strain>
        <tissue evidence="2">Leaf</tissue>
    </source>
</reference>
<accession>A0AAD8L4X7</accession>
<keyword evidence="1" id="KW-0472">Membrane</keyword>
<comment type="caution">
    <text evidence="2">The sequence shown here is derived from an EMBL/GenBank/DDBJ whole genome shotgun (WGS) entry which is preliminary data.</text>
</comment>
<gene>
    <name evidence="2" type="ORF">QVD17_01440</name>
</gene>
<dbReference type="EMBL" id="JAUHHV010000001">
    <property type="protein sequence ID" value="KAK1435674.1"/>
    <property type="molecule type" value="Genomic_DNA"/>
</dbReference>
<feature type="transmembrane region" description="Helical" evidence="1">
    <location>
        <begin position="43"/>
        <end position="64"/>
    </location>
</feature>
<keyword evidence="1" id="KW-0812">Transmembrane</keyword>
<organism evidence="2 3">
    <name type="scientific">Tagetes erecta</name>
    <name type="common">African marigold</name>
    <dbReference type="NCBI Taxonomy" id="13708"/>
    <lineage>
        <taxon>Eukaryota</taxon>
        <taxon>Viridiplantae</taxon>
        <taxon>Streptophyta</taxon>
        <taxon>Embryophyta</taxon>
        <taxon>Tracheophyta</taxon>
        <taxon>Spermatophyta</taxon>
        <taxon>Magnoliopsida</taxon>
        <taxon>eudicotyledons</taxon>
        <taxon>Gunneridae</taxon>
        <taxon>Pentapetalae</taxon>
        <taxon>asterids</taxon>
        <taxon>campanulids</taxon>
        <taxon>Asterales</taxon>
        <taxon>Asteraceae</taxon>
        <taxon>Asteroideae</taxon>
        <taxon>Heliantheae alliance</taxon>
        <taxon>Tageteae</taxon>
        <taxon>Tagetes</taxon>
    </lineage>
</organism>